<dbReference type="InterPro" id="IPR036890">
    <property type="entry name" value="HATPase_C_sf"/>
</dbReference>
<dbReference type="CDD" id="cd01800">
    <property type="entry name" value="Ubl_SF3a120"/>
    <property type="match status" value="1"/>
</dbReference>
<evidence type="ECO:0000256" key="11">
    <source>
        <dbReference type="ARBA" id="ARBA00022853"/>
    </source>
</evidence>
<dbReference type="Pfam" id="PF00240">
    <property type="entry name" value="ubiquitin"/>
    <property type="match status" value="1"/>
</dbReference>
<evidence type="ECO:0000313" key="19">
    <source>
        <dbReference type="EMBL" id="KAF2618272.1"/>
    </source>
</evidence>
<dbReference type="GO" id="GO:0031349">
    <property type="term" value="P:positive regulation of defense response"/>
    <property type="evidence" value="ECO:0007669"/>
    <property type="project" value="UniProtKB-ARBA"/>
</dbReference>
<feature type="compositionally biased region" description="Polar residues" evidence="17">
    <location>
        <begin position="428"/>
        <end position="443"/>
    </location>
</feature>
<evidence type="ECO:0000256" key="5">
    <source>
        <dbReference type="ARBA" id="ARBA00022722"/>
    </source>
</evidence>
<evidence type="ECO:0000256" key="4">
    <source>
        <dbReference type="ARBA" id="ARBA00007845"/>
    </source>
</evidence>
<dbReference type="InterPro" id="IPR029071">
    <property type="entry name" value="Ubiquitin-like_domsf"/>
</dbReference>
<evidence type="ECO:0000256" key="14">
    <source>
        <dbReference type="ARBA" id="ARBA00023158"/>
    </source>
</evidence>
<dbReference type="PANTHER" id="PTHR23336">
    <property type="entry name" value="ZINC FINGER CW-TYPE COILED-COIL DOMAIN PROTEIN 3"/>
    <property type="match status" value="1"/>
</dbReference>
<dbReference type="GO" id="GO:0004519">
    <property type="term" value="F:endonuclease activity"/>
    <property type="evidence" value="ECO:0007669"/>
    <property type="project" value="UniProtKB-KW"/>
</dbReference>
<keyword evidence="14" id="KW-0943">RNA-mediated gene silencing</keyword>
<dbReference type="GO" id="GO:0005524">
    <property type="term" value="F:ATP binding"/>
    <property type="evidence" value="ECO:0007669"/>
    <property type="project" value="UniProtKB-KW"/>
</dbReference>
<feature type="domain" description="Ubiquitin-like" evidence="18">
    <location>
        <begin position="880"/>
        <end position="957"/>
    </location>
</feature>
<keyword evidence="16" id="KW-0539">Nucleus</keyword>
<dbReference type="AlphaFoldDB" id="A0A8S9MGY1"/>
<evidence type="ECO:0000313" key="20">
    <source>
        <dbReference type="Proteomes" id="UP000712281"/>
    </source>
</evidence>
<protein>
    <recommendedName>
        <fullName evidence="18">Ubiquitin-like domain-containing protein</fullName>
    </recommendedName>
</protein>
<dbReference type="Proteomes" id="UP000712281">
    <property type="component" value="Unassembled WGS sequence"/>
</dbReference>
<evidence type="ECO:0000256" key="12">
    <source>
        <dbReference type="ARBA" id="ARBA00022884"/>
    </source>
</evidence>
<comment type="subcellular location">
    <subcellularLocation>
        <location evidence="3">Nucleus</location>
    </subcellularLocation>
</comment>
<dbReference type="Gene3D" id="3.30.565.10">
    <property type="entry name" value="Histidine kinase-like ATPase, C-terminal domain"/>
    <property type="match status" value="1"/>
</dbReference>
<dbReference type="InterPro" id="IPR041006">
    <property type="entry name" value="Morc_S5"/>
</dbReference>
<accession>A0A8S9MGY1</accession>
<dbReference type="InterPro" id="IPR000626">
    <property type="entry name" value="Ubiquitin-like_dom"/>
</dbReference>
<organism evidence="19 20">
    <name type="scientific">Brassica cretica</name>
    <name type="common">Mustard</name>
    <dbReference type="NCBI Taxonomy" id="69181"/>
    <lineage>
        <taxon>Eukaryota</taxon>
        <taxon>Viridiplantae</taxon>
        <taxon>Streptophyta</taxon>
        <taxon>Embryophyta</taxon>
        <taxon>Tracheophyta</taxon>
        <taxon>Spermatophyta</taxon>
        <taxon>Magnoliopsida</taxon>
        <taxon>eudicotyledons</taxon>
        <taxon>Gunneridae</taxon>
        <taxon>Pentapetalae</taxon>
        <taxon>rosids</taxon>
        <taxon>malvids</taxon>
        <taxon>Brassicales</taxon>
        <taxon>Brassicaceae</taxon>
        <taxon>Brassiceae</taxon>
        <taxon>Brassica</taxon>
    </lineage>
</organism>
<dbReference type="PROSITE" id="PS50053">
    <property type="entry name" value="UBIQUITIN_2"/>
    <property type="match status" value="1"/>
</dbReference>
<keyword evidence="7" id="KW-0255">Endonuclease</keyword>
<evidence type="ECO:0000256" key="16">
    <source>
        <dbReference type="ARBA" id="ARBA00023242"/>
    </source>
</evidence>
<dbReference type="InterPro" id="IPR045261">
    <property type="entry name" value="MORC_ATPase"/>
</dbReference>
<dbReference type="PANTHER" id="PTHR23336:SF72">
    <property type="entry name" value="PROTEIN MICRORCHIDIA 5"/>
    <property type="match status" value="1"/>
</dbReference>
<comment type="cofactor">
    <cofactor evidence="2">
        <name>Mg(2+)</name>
        <dbReference type="ChEBI" id="CHEBI:18420"/>
    </cofactor>
</comment>
<dbReference type="GO" id="GO:0016887">
    <property type="term" value="F:ATP hydrolysis activity"/>
    <property type="evidence" value="ECO:0007669"/>
    <property type="project" value="InterPro"/>
</dbReference>
<gene>
    <name evidence="19" type="ORF">F2Q68_00040788</name>
</gene>
<keyword evidence="9" id="KW-0378">Hydrolase</keyword>
<dbReference type="InterPro" id="IPR022030">
    <property type="entry name" value="SF3A1_dom"/>
</dbReference>
<keyword evidence="11" id="KW-0156">Chromatin regulator</keyword>
<dbReference type="EMBL" id="QGKW02000007">
    <property type="protein sequence ID" value="KAF2618272.1"/>
    <property type="molecule type" value="Genomic_DNA"/>
</dbReference>
<evidence type="ECO:0000256" key="15">
    <source>
        <dbReference type="ARBA" id="ARBA00023204"/>
    </source>
</evidence>
<comment type="cofactor">
    <cofactor evidence="1">
        <name>Mn(2+)</name>
        <dbReference type="ChEBI" id="CHEBI:29035"/>
    </cofactor>
</comment>
<feature type="non-terminal residue" evidence="19">
    <location>
        <position position="1"/>
    </location>
</feature>
<evidence type="ECO:0000256" key="10">
    <source>
        <dbReference type="ARBA" id="ARBA00022840"/>
    </source>
</evidence>
<feature type="region of interest" description="Disordered" evidence="17">
    <location>
        <begin position="764"/>
        <end position="787"/>
    </location>
</feature>
<name>A0A8S9MGY1_BRACR</name>
<keyword evidence="8" id="KW-0227">DNA damage</keyword>
<keyword evidence="15" id="KW-0234">DNA repair</keyword>
<evidence type="ECO:0000256" key="8">
    <source>
        <dbReference type="ARBA" id="ARBA00022763"/>
    </source>
</evidence>
<evidence type="ECO:0000259" key="18">
    <source>
        <dbReference type="PROSITE" id="PS50053"/>
    </source>
</evidence>
<keyword evidence="13" id="KW-0175">Coiled coil</keyword>
<evidence type="ECO:0000256" key="17">
    <source>
        <dbReference type="SAM" id="MobiDB-lite"/>
    </source>
</evidence>
<keyword evidence="10" id="KW-0067">ATP-binding</keyword>
<keyword evidence="5" id="KW-0540">Nuclease</keyword>
<dbReference type="GO" id="GO:0005634">
    <property type="term" value="C:nucleus"/>
    <property type="evidence" value="ECO:0007669"/>
    <property type="project" value="UniProtKB-SubCell"/>
</dbReference>
<evidence type="ECO:0000256" key="3">
    <source>
        <dbReference type="ARBA" id="ARBA00004123"/>
    </source>
</evidence>
<dbReference type="SUPFAM" id="SSF54236">
    <property type="entry name" value="Ubiquitin-like"/>
    <property type="match status" value="1"/>
</dbReference>
<feature type="region of interest" description="Disordered" evidence="17">
    <location>
        <begin position="404"/>
        <end position="448"/>
    </location>
</feature>
<evidence type="ECO:0000256" key="6">
    <source>
        <dbReference type="ARBA" id="ARBA00022741"/>
    </source>
</evidence>
<keyword evidence="12" id="KW-0694">RNA-binding</keyword>
<evidence type="ECO:0000256" key="13">
    <source>
        <dbReference type="ARBA" id="ARBA00023054"/>
    </source>
</evidence>
<dbReference type="InterPro" id="IPR035563">
    <property type="entry name" value="SF3As1_ubi"/>
</dbReference>
<evidence type="ECO:0000256" key="7">
    <source>
        <dbReference type="ARBA" id="ARBA00022759"/>
    </source>
</evidence>
<dbReference type="FunFam" id="3.30.565.10:FF:000075">
    <property type="entry name" value="MORC family CW-type zinc finger protein 4"/>
    <property type="match status" value="1"/>
</dbReference>
<dbReference type="Pfam" id="PF13589">
    <property type="entry name" value="HATPase_c_3"/>
    <property type="match status" value="1"/>
</dbReference>
<dbReference type="GO" id="GO:0006325">
    <property type="term" value="P:chromatin organization"/>
    <property type="evidence" value="ECO:0007669"/>
    <property type="project" value="UniProtKB-KW"/>
</dbReference>
<feature type="region of interest" description="Disordered" evidence="17">
    <location>
        <begin position="806"/>
        <end position="836"/>
    </location>
</feature>
<comment type="caution">
    <text evidence="19">The sequence shown here is derived from an EMBL/GenBank/DDBJ whole genome shotgun (WGS) entry which is preliminary data.</text>
</comment>
<dbReference type="GO" id="GO:0006281">
    <property type="term" value="P:DNA repair"/>
    <property type="evidence" value="ECO:0007669"/>
    <property type="project" value="UniProtKB-KW"/>
</dbReference>
<evidence type="ECO:0000256" key="1">
    <source>
        <dbReference type="ARBA" id="ARBA00001936"/>
    </source>
</evidence>
<dbReference type="Pfam" id="PF12230">
    <property type="entry name" value="PRP21_like_P"/>
    <property type="match status" value="1"/>
</dbReference>
<evidence type="ECO:0000256" key="9">
    <source>
        <dbReference type="ARBA" id="ARBA00022801"/>
    </source>
</evidence>
<dbReference type="GO" id="GO:0003723">
    <property type="term" value="F:RNA binding"/>
    <property type="evidence" value="ECO:0007669"/>
    <property type="project" value="UniProtKB-KW"/>
</dbReference>
<dbReference type="Gene3D" id="3.10.20.90">
    <property type="entry name" value="Phosphatidylinositol 3-kinase Catalytic Subunit, Chain A, domain 1"/>
    <property type="match status" value="1"/>
</dbReference>
<proteinExistence type="inferred from homology"/>
<comment type="similarity">
    <text evidence="4">Belongs to the MORC ATPase protein family.</text>
</comment>
<evidence type="ECO:0000256" key="2">
    <source>
        <dbReference type="ARBA" id="ARBA00001946"/>
    </source>
</evidence>
<dbReference type="Pfam" id="PF17942">
    <property type="entry name" value="Morc6_S5"/>
    <property type="match status" value="1"/>
</dbReference>
<keyword evidence="6" id="KW-0547">Nucleotide-binding</keyword>
<dbReference type="GO" id="GO:0031047">
    <property type="term" value="P:regulatory ncRNA-mediated gene silencing"/>
    <property type="evidence" value="ECO:0007669"/>
    <property type="project" value="UniProtKB-KW"/>
</dbReference>
<sequence>VHPQFLHANATSHKWALGAFAELLDNSLDEACNGATYVHVDSTTNQKDGKSSMLIVKDNGGGMDPNRFRECLSLGYSRKRNVANTVGQYGNGFKTSTMRLGADAIVFTRFRGANAGNTTQSVGMLSYTYLYETRKSEAVVPTVDFELVDNNWVALTHGDRDKWFDNLETIVKWSPYVSQQAMFDQFDLLEEQGTQIVIYNLWDDDEGKLELDLDADGHDIQLRGVNRDEKKIEMAKAYPNSRHFLTYRHSLRSYASILYLRLPPNFRIILRGKEVEHHSLLEDMMMTEDITYKPVASPELSQDEDMVAALKIGFVKDAHHHIDIQGFNVYHKNRLIKPFWRVWNAAGSDGRGVIGVLEANFIQPAHNKQGFERTALLARVENRLNKYQKTYWSKRCHEIGYAPRRMQKNHESGVTEAPTSAEPAQCRPNRNSQKETTQPSVANRTHEIGFRNRTNGLGVSCKETRSVHQAAEFQKQKAQLEPQVRLPKARKLRKSAADLTTVLERCLHRLEWDRSQEQQRKKEEDEKEQERVQMAMIDWHDFVVVESIDFADEEDEELPPPMTLEEVIRRSKVSAAMEEDEVVEPGKEVEMEMDEEEMKLVADGMRAANLEENGGYVRIENMNEEAPMRIVKNWKRPEDRIPTERDPTKVVISPITGELIPINEMSEHMRISLIDPKFKEQKDRMFAKIRETTLAQDDEIAKNIVGLARLRPDIFGTTEEEVSNAVKAEIEKKKDEQPSQVIWDGHTGSIGRTANQALAQNANGEEQGNGVYGDPNSFPGPAALPPPRPGVPVVRPLPPPPNLALNLPRPPPSVQYPGPSRPLGVPMMQGMHPQHQLSMPGQPGYPSMMMNRPPQMQPGGMHVPPPPGSQFAHLQGSATIRVSVPNVDDGQVIEITVQSLSENVGSLKEKIAGETQIPANKQKLSGKAGFLKDNMSLAHYNLGAGEILTLSLRERGGRKR</sequence>
<dbReference type="SMART" id="SM00213">
    <property type="entry name" value="UBQ"/>
    <property type="match status" value="1"/>
</dbReference>
<dbReference type="SUPFAM" id="SSF55874">
    <property type="entry name" value="ATPase domain of HSP90 chaperone/DNA topoisomerase II/histidine kinase"/>
    <property type="match status" value="1"/>
</dbReference>
<reference evidence="19" key="1">
    <citation type="submission" date="2019-12" db="EMBL/GenBank/DDBJ databases">
        <title>Genome sequencing and annotation of Brassica cretica.</title>
        <authorList>
            <person name="Studholme D.J."/>
            <person name="Sarris P.F."/>
        </authorList>
    </citation>
    <scope>NUCLEOTIDE SEQUENCE</scope>
    <source>
        <strain evidence="19">PFS-001/15</strain>
        <tissue evidence="19">Leaf</tissue>
    </source>
</reference>